<dbReference type="Proteomes" id="UP001221757">
    <property type="component" value="Unassembled WGS sequence"/>
</dbReference>
<evidence type="ECO:0000313" key="2">
    <source>
        <dbReference type="Proteomes" id="UP001221757"/>
    </source>
</evidence>
<keyword evidence="2" id="KW-1185">Reference proteome</keyword>
<sequence length="235" mass="26661">MNDNDLLIFHEQEPRVQRLLKLASHCLRTIQGLPKIGRLADPSLGVVIIGDAAHSVPIHGTHNSCVPLNWSRLRLLTRCVIKMTISASQVLCDHVQYWSIRQVEDGFALGRVFSHLTSRDQIPFFFLNRYNQVQYKRTSATKASELTGLVTSTFPPGPARDAWNRQFKVMSLVGDGTEVADELIAASWATYLVQFNYDANEAADEWWMNWGKLTREKENEPVEGISRIALRPQQT</sequence>
<accession>A0AAD7DM89</accession>
<evidence type="ECO:0000313" key="1">
    <source>
        <dbReference type="EMBL" id="KAJ7695076.1"/>
    </source>
</evidence>
<name>A0AAD7DM89_MYCRO</name>
<organism evidence="1 2">
    <name type="scientific">Mycena rosella</name>
    <name type="common">Pink bonnet</name>
    <name type="synonym">Agaricus rosellus</name>
    <dbReference type="NCBI Taxonomy" id="1033263"/>
    <lineage>
        <taxon>Eukaryota</taxon>
        <taxon>Fungi</taxon>
        <taxon>Dikarya</taxon>
        <taxon>Basidiomycota</taxon>
        <taxon>Agaricomycotina</taxon>
        <taxon>Agaricomycetes</taxon>
        <taxon>Agaricomycetidae</taxon>
        <taxon>Agaricales</taxon>
        <taxon>Marasmiineae</taxon>
        <taxon>Mycenaceae</taxon>
        <taxon>Mycena</taxon>
    </lineage>
</organism>
<gene>
    <name evidence="1" type="ORF">B0H17DRAFT_441123</name>
</gene>
<reference evidence="1" key="1">
    <citation type="submission" date="2023-03" db="EMBL/GenBank/DDBJ databases">
        <title>Massive genome expansion in bonnet fungi (Mycena s.s.) driven by repeated elements and novel gene families across ecological guilds.</title>
        <authorList>
            <consortium name="Lawrence Berkeley National Laboratory"/>
            <person name="Harder C.B."/>
            <person name="Miyauchi S."/>
            <person name="Viragh M."/>
            <person name="Kuo A."/>
            <person name="Thoen E."/>
            <person name="Andreopoulos B."/>
            <person name="Lu D."/>
            <person name="Skrede I."/>
            <person name="Drula E."/>
            <person name="Henrissat B."/>
            <person name="Morin E."/>
            <person name="Kohler A."/>
            <person name="Barry K."/>
            <person name="LaButti K."/>
            <person name="Morin E."/>
            <person name="Salamov A."/>
            <person name="Lipzen A."/>
            <person name="Mereny Z."/>
            <person name="Hegedus B."/>
            <person name="Baldrian P."/>
            <person name="Stursova M."/>
            <person name="Weitz H."/>
            <person name="Taylor A."/>
            <person name="Grigoriev I.V."/>
            <person name="Nagy L.G."/>
            <person name="Martin F."/>
            <person name="Kauserud H."/>
        </authorList>
    </citation>
    <scope>NUCLEOTIDE SEQUENCE</scope>
    <source>
        <strain evidence="1">CBHHK067</strain>
    </source>
</reference>
<protein>
    <recommendedName>
        <fullName evidence="3">FAD-binding domain-containing protein</fullName>
    </recommendedName>
</protein>
<comment type="caution">
    <text evidence="1">The sequence shown here is derived from an EMBL/GenBank/DDBJ whole genome shotgun (WGS) entry which is preliminary data.</text>
</comment>
<dbReference type="EMBL" id="JARKIE010000039">
    <property type="protein sequence ID" value="KAJ7695076.1"/>
    <property type="molecule type" value="Genomic_DNA"/>
</dbReference>
<dbReference type="AlphaFoldDB" id="A0AAD7DM89"/>
<proteinExistence type="predicted"/>
<evidence type="ECO:0008006" key="3">
    <source>
        <dbReference type="Google" id="ProtNLM"/>
    </source>
</evidence>